<dbReference type="Pfam" id="PF00512">
    <property type="entry name" value="HisKA"/>
    <property type="match status" value="1"/>
</dbReference>
<dbReference type="Pfam" id="PF02518">
    <property type="entry name" value="HATPase_c"/>
    <property type="match status" value="1"/>
</dbReference>
<dbReference type="InterPro" id="IPR003661">
    <property type="entry name" value="HisK_dim/P_dom"/>
</dbReference>
<dbReference type="SMART" id="SM00388">
    <property type="entry name" value="HisKA"/>
    <property type="match status" value="1"/>
</dbReference>
<proteinExistence type="predicted"/>
<feature type="transmembrane region" description="Helical" evidence="4">
    <location>
        <begin position="196"/>
        <end position="216"/>
    </location>
</feature>
<evidence type="ECO:0000313" key="6">
    <source>
        <dbReference type="EMBL" id="MBN8430351.1"/>
    </source>
</evidence>
<reference evidence="6 7" key="1">
    <citation type="submission" date="2020-12" db="EMBL/GenBank/DDBJ databases">
        <title>Oil enriched cultivation method for isolating marine PHA-producing bacteria.</title>
        <authorList>
            <person name="Zheng W."/>
            <person name="Yu S."/>
            <person name="Huang Y."/>
        </authorList>
    </citation>
    <scope>NUCLEOTIDE SEQUENCE [LARGE SCALE GENOMIC DNA]</scope>
    <source>
        <strain evidence="6 7">SN0-2</strain>
    </source>
</reference>
<name>A0ABS3E4W8_9GAMM</name>
<dbReference type="EC" id="2.7.13.3" evidence="2"/>
<dbReference type="PANTHER" id="PTHR43065">
    <property type="entry name" value="SENSOR HISTIDINE KINASE"/>
    <property type="match status" value="1"/>
</dbReference>
<dbReference type="Gene3D" id="3.30.565.10">
    <property type="entry name" value="Histidine kinase-like ATPase, C-terminal domain"/>
    <property type="match status" value="1"/>
</dbReference>
<dbReference type="SUPFAM" id="SSF55874">
    <property type="entry name" value="ATPase domain of HSP90 chaperone/DNA topoisomerase II/histidine kinase"/>
    <property type="match status" value="1"/>
</dbReference>
<dbReference type="PROSITE" id="PS50109">
    <property type="entry name" value="HIS_KIN"/>
    <property type="match status" value="1"/>
</dbReference>
<keyword evidence="4" id="KW-0812">Transmembrane</keyword>
<feature type="domain" description="Histidine kinase" evidence="5">
    <location>
        <begin position="355"/>
        <end position="566"/>
    </location>
</feature>
<dbReference type="InterPro" id="IPR003594">
    <property type="entry name" value="HATPase_dom"/>
</dbReference>
<feature type="transmembrane region" description="Helical" evidence="4">
    <location>
        <begin position="167"/>
        <end position="184"/>
    </location>
</feature>
<dbReference type="SMART" id="SM00387">
    <property type="entry name" value="HATPase_c"/>
    <property type="match status" value="1"/>
</dbReference>
<dbReference type="InterPro" id="IPR036890">
    <property type="entry name" value="HATPase_C_sf"/>
</dbReference>
<dbReference type="Pfam" id="PF25323">
    <property type="entry name" value="6TM_PilS"/>
    <property type="match status" value="1"/>
</dbReference>
<evidence type="ECO:0000259" key="5">
    <source>
        <dbReference type="PROSITE" id="PS50109"/>
    </source>
</evidence>
<protein>
    <recommendedName>
        <fullName evidence="2">histidine kinase</fullName>
        <ecNumber evidence="2">2.7.13.3</ecNumber>
    </recommendedName>
</protein>
<keyword evidence="7" id="KW-1185">Reference proteome</keyword>
<gene>
    <name evidence="6" type="ORF">JF535_05720</name>
</gene>
<organism evidence="6 7">
    <name type="scientific">Microbulbifer salipaludis</name>
    <dbReference type="NCBI Taxonomy" id="187980"/>
    <lineage>
        <taxon>Bacteria</taxon>
        <taxon>Pseudomonadati</taxon>
        <taxon>Pseudomonadota</taxon>
        <taxon>Gammaproteobacteria</taxon>
        <taxon>Cellvibrionales</taxon>
        <taxon>Microbulbiferaceae</taxon>
        <taxon>Microbulbifer</taxon>
    </lineage>
</organism>
<evidence type="ECO:0000256" key="3">
    <source>
        <dbReference type="ARBA" id="ARBA00022553"/>
    </source>
</evidence>
<sequence length="569" mass="62562">MTAYTTAHIKRERKVSSQTVFDAAIPPDTDAVSAPDESAALAGRDLPRPRLRQRELLKLYAWYRVVIALVLLGLFASGISRGTVGTLSPALYLNTAITYAVVNIAWLLLLYPSRFRTTPLRIGSILTCDILAFLLLIQASGGLNSGIGYMLLTTCAVGSLLLDRRMGAFLAAIASIAVIAQQLYGILNGQADTQDIVSAGSLGILLFTSVAALQYLSAHIRLANEKAAQERRQAARLQRLTQQIVAQMRTGVMVLNGSGEAELVNRAAQQLLGKQRLDDGKLDGDLLLNLIELRLQSGSTSGVIKGAGQSELRASVTPLTDDTSESTLVFLEDNRKLTQQAQQLKLASLGRLTGSIAHEVRNPLSAINHAAELLAESPSISGEDQLLTEIISRHSKRVNQIIENVMQLSRRQTPRTQLLDLRLWANNFLSEFQKETGERYTISLQSPEQPVLARFDPDQMTQVATNLCNNAVRHSHSATGHYSAQIVVRFNRSRQCAEMDFVDNGTGVAEELSDKIFEPFFTTEPTGAGLGLYIARELCESTRANLYYCRTREKRSCFRIEFANPEQIF</sequence>
<dbReference type="Gene3D" id="1.10.287.130">
    <property type="match status" value="1"/>
</dbReference>
<dbReference type="CDD" id="cd00082">
    <property type="entry name" value="HisKA"/>
    <property type="match status" value="1"/>
</dbReference>
<evidence type="ECO:0000313" key="7">
    <source>
        <dbReference type="Proteomes" id="UP000664293"/>
    </source>
</evidence>
<evidence type="ECO:0000256" key="4">
    <source>
        <dbReference type="SAM" id="Phobius"/>
    </source>
</evidence>
<feature type="transmembrane region" description="Helical" evidence="4">
    <location>
        <begin position="91"/>
        <end position="110"/>
    </location>
</feature>
<dbReference type="PRINTS" id="PR00344">
    <property type="entry name" value="BCTRLSENSOR"/>
</dbReference>
<evidence type="ECO:0000256" key="1">
    <source>
        <dbReference type="ARBA" id="ARBA00000085"/>
    </source>
</evidence>
<comment type="catalytic activity">
    <reaction evidence="1">
        <text>ATP + protein L-histidine = ADP + protein N-phospho-L-histidine.</text>
        <dbReference type="EC" id="2.7.13.3"/>
    </reaction>
</comment>
<dbReference type="InterPro" id="IPR005467">
    <property type="entry name" value="His_kinase_dom"/>
</dbReference>
<dbReference type="SUPFAM" id="SSF47384">
    <property type="entry name" value="Homodimeric domain of signal transducing histidine kinase"/>
    <property type="match status" value="1"/>
</dbReference>
<keyword evidence="3" id="KW-0597">Phosphoprotein</keyword>
<feature type="transmembrane region" description="Helical" evidence="4">
    <location>
        <begin position="60"/>
        <end position="79"/>
    </location>
</feature>
<dbReference type="PANTHER" id="PTHR43065:SF52">
    <property type="entry name" value="SENSOR PROTEIN KINASE PILS"/>
    <property type="match status" value="1"/>
</dbReference>
<dbReference type="EMBL" id="JAEKJR010000001">
    <property type="protein sequence ID" value="MBN8430351.1"/>
    <property type="molecule type" value="Genomic_DNA"/>
</dbReference>
<keyword evidence="4" id="KW-0472">Membrane</keyword>
<dbReference type="InterPro" id="IPR004358">
    <property type="entry name" value="Sig_transdc_His_kin-like_C"/>
</dbReference>
<accession>A0ABS3E4W8</accession>
<keyword evidence="4" id="KW-1133">Transmembrane helix</keyword>
<dbReference type="Proteomes" id="UP000664293">
    <property type="component" value="Unassembled WGS sequence"/>
</dbReference>
<comment type="caution">
    <text evidence="6">The sequence shown here is derived from an EMBL/GenBank/DDBJ whole genome shotgun (WGS) entry which is preliminary data.</text>
</comment>
<dbReference type="InterPro" id="IPR036097">
    <property type="entry name" value="HisK_dim/P_sf"/>
</dbReference>
<evidence type="ECO:0000256" key="2">
    <source>
        <dbReference type="ARBA" id="ARBA00012438"/>
    </source>
</evidence>
<dbReference type="Gene3D" id="3.30.450.20">
    <property type="entry name" value="PAS domain"/>
    <property type="match status" value="1"/>
</dbReference>
<dbReference type="CDD" id="cd00075">
    <property type="entry name" value="HATPase"/>
    <property type="match status" value="1"/>
</dbReference>